<evidence type="ECO:0000256" key="1">
    <source>
        <dbReference type="SAM" id="MobiDB-lite"/>
    </source>
</evidence>
<evidence type="ECO:0000313" key="2">
    <source>
        <dbReference type="RefSeq" id="XP_028145133.1"/>
    </source>
</evidence>
<dbReference type="RefSeq" id="XP_028145133.1">
    <property type="nucleotide sequence ID" value="XM_028289332.1"/>
</dbReference>
<proteinExistence type="predicted"/>
<protein>
    <submittedName>
        <fullName evidence="2">Uncharacterized protein LOC114338719</fullName>
    </submittedName>
</protein>
<sequence>MASCTVVLEKILDITETEVIEAPENFSRADDGNMLRAAPSNIAQNQGVLQSSEPSSANRTKNFRPNNRLQVQIRQNFANICKRPRRETVYFGETEVIEASENFSRANDGNMLRAGPSNIAQNPGVLKSSEPSSGNICKRPRRETVYFGET</sequence>
<organism evidence="2">
    <name type="scientific">Diabrotica virgifera virgifera</name>
    <name type="common">western corn rootworm</name>
    <dbReference type="NCBI Taxonomy" id="50390"/>
    <lineage>
        <taxon>Eukaryota</taxon>
        <taxon>Metazoa</taxon>
        <taxon>Ecdysozoa</taxon>
        <taxon>Arthropoda</taxon>
        <taxon>Hexapoda</taxon>
        <taxon>Insecta</taxon>
        <taxon>Pterygota</taxon>
        <taxon>Neoptera</taxon>
        <taxon>Endopterygota</taxon>
        <taxon>Coleoptera</taxon>
        <taxon>Polyphaga</taxon>
        <taxon>Cucujiformia</taxon>
        <taxon>Chrysomeloidea</taxon>
        <taxon>Chrysomelidae</taxon>
        <taxon>Galerucinae</taxon>
        <taxon>Diabroticina</taxon>
        <taxon>Diabroticites</taxon>
        <taxon>Diabrotica</taxon>
    </lineage>
</organism>
<accession>A0A6P7GIU9</accession>
<dbReference type="InParanoid" id="A0A6P7GIU9"/>
<feature type="region of interest" description="Disordered" evidence="1">
    <location>
        <begin position="44"/>
        <end position="64"/>
    </location>
</feature>
<name>A0A6P7GIU9_DIAVI</name>
<reference evidence="2" key="1">
    <citation type="submission" date="2025-08" db="UniProtKB">
        <authorList>
            <consortium name="RefSeq"/>
        </authorList>
    </citation>
    <scope>IDENTIFICATION</scope>
    <source>
        <tissue evidence="2">Whole insect</tissue>
    </source>
</reference>
<feature type="region of interest" description="Disordered" evidence="1">
    <location>
        <begin position="117"/>
        <end position="138"/>
    </location>
</feature>
<gene>
    <name evidence="2" type="primary">LOC114338719</name>
</gene>
<dbReference type="AlphaFoldDB" id="A0A6P7GIU9"/>